<evidence type="ECO:0000313" key="4">
    <source>
        <dbReference type="EMBL" id="BAA18415.1"/>
    </source>
</evidence>
<dbReference type="PROSITE" id="PS50293">
    <property type="entry name" value="TPR_REGION"/>
    <property type="match status" value="2"/>
</dbReference>
<feature type="repeat" description="TPR" evidence="3">
    <location>
        <begin position="264"/>
        <end position="297"/>
    </location>
</feature>
<feature type="repeat" description="TPR" evidence="3">
    <location>
        <begin position="298"/>
        <end position="331"/>
    </location>
</feature>
<gene>
    <name evidence="4" type="ordered locus">sll0910</name>
</gene>
<feature type="repeat" description="TPR" evidence="3">
    <location>
        <begin position="230"/>
        <end position="263"/>
    </location>
</feature>
<dbReference type="InterPro" id="IPR019734">
    <property type="entry name" value="TPR_rpt"/>
</dbReference>
<dbReference type="InParanoid" id="P74321"/>
<dbReference type="PROSITE" id="PS50005">
    <property type="entry name" value="TPR"/>
    <property type="match status" value="4"/>
</dbReference>
<dbReference type="IntAct" id="P74321">
    <property type="interactions" value="7"/>
</dbReference>
<dbReference type="eggNOG" id="COG0457">
    <property type="taxonomic scope" value="Bacteria"/>
</dbReference>
<evidence type="ECO:0000313" key="5">
    <source>
        <dbReference type="Proteomes" id="UP000001425"/>
    </source>
</evidence>
<proteinExistence type="predicted"/>
<sequence>MTDNYKQNLARYSSDVVKKGLQLTQKITLSKSEKKFEDCTKILTKSSNHEHLFKLGVEQYILGNISDAIDSFTKALEFNDRFCEAYFLRGFAHSFLGNNIDSKNDLYLGLKHKQFYQDSVIAFYSKIIIISELQASSFILSCYNDLLQIKTDINKCYNPIELSIQGAINRLLGNTQDALEKINEALKLNSNFVSSYILRAEIHNLLGDFDAAIEDCFTSLRLNPMHINKDNTLYILGSSFLSLEKYQSAIDYLDQSLALNGNLFNGFYNRGLAYYKMGQIKKAIKDFSDALIVKPTFVWAYINRGVAYYDLGCHQKSLDDYNQALVIDSKCKAAYVNRSIVFRELGNHEKALEDLQKAQTIID</sequence>
<dbReference type="InterPro" id="IPR011990">
    <property type="entry name" value="TPR-like_helical_dom_sf"/>
</dbReference>
<keyword evidence="1" id="KW-0677">Repeat</keyword>
<organism evidence="4 5">
    <name type="scientific">Synechocystis sp. (strain ATCC 27184 / PCC 6803 / Kazusa)</name>
    <dbReference type="NCBI Taxonomy" id="1111708"/>
    <lineage>
        <taxon>Bacteria</taxon>
        <taxon>Bacillati</taxon>
        <taxon>Cyanobacteriota</taxon>
        <taxon>Cyanophyceae</taxon>
        <taxon>Synechococcales</taxon>
        <taxon>Merismopediaceae</taxon>
        <taxon>Synechocystis</taxon>
    </lineage>
</organism>
<dbReference type="GO" id="GO:0046813">
    <property type="term" value="P:receptor-mediated virion attachment to host cell"/>
    <property type="evidence" value="ECO:0000318"/>
    <property type="project" value="GO_Central"/>
</dbReference>
<dbReference type="Pfam" id="PF00515">
    <property type="entry name" value="TPR_1"/>
    <property type="match status" value="2"/>
</dbReference>
<dbReference type="Pfam" id="PF13432">
    <property type="entry name" value="TPR_16"/>
    <property type="match status" value="1"/>
</dbReference>
<keyword evidence="2 3" id="KW-0802">TPR repeat</keyword>
<dbReference type="STRING" id="1148.gene:10499291"/>
<dbReference type="PANTHER" id="PTHR44858">
    <property type="entry name" value="TETRATRICOPEPTIDE REPEAT PROTEIN 6"/>
    <property type="match status" value="1"/>
</dbReference>
<evidence type="ECO:0000256" key="3">
    <source>
        <dbReference type="PROSITE-ProRule" id="PRU00339"/>
    </source>
</evidence>
<dbReference type="Pfam" id="PF13181">
    <property type="entry name" value="TPR_8"/>
    <property type="match status" value="2"/>
</dbReference>
<keyword evidence="5" id="KW-1185">Reference proteome</keyword>
<reference evidence="4 5" key="2">
    <citation type="journal article" date="1996" name="DNA Res.">
        <title>Sequence analysis of the genome of the unicellular cyanobacterium Synechocystis sp. strain PCC6803. II. Sequence determination of the entire genome and assignment of potential protein-coding regions.</title>
        <authorList>
            <person name="Kaneko T."/>
            <person name="Sato S."/>
            <person name="Kotani H."/>
            <person name="Tanaka A."/>
            <person name="Asamizu E."/>
            <person name="Nakamura Y."/>
            <person name="Miyajima N."/>
            <person name="Hirosawa M."/>
            <person name="Sugiura M."/>
            <person name="Sasamoto S."/>
            <person name="Kimura T."/>
            <person name="Hosouchi T."/>
            <person name="Matsuno A."/>
            <person name="Muraki A."/>
            <person name="Nakazaki N."/>
            <person name="Naruo K."/>
            <person name="Okumura S."/>
            <person name="Shimpo S."/>
            <person name="Takeuchi C."/>
            <person name="Wada T."/>
            <person name="Watanabe A."/>
            <person name="Yamada M."/>
            <person name="Yasuda M."/>
            <person name="Tabata S."/>
        </authorList>
    </citation>
    <scope>NUCLEOTIDE SEQUENCE [LARGE SCALE GENOMIC DNA]</scope>
    <source>
        <strain evidence="5">ATCC 27184 / PCC 6803 / Kazusa</strain>
    </source>
</reference>
<dbReference type="AlphaFoldDB" id="P74321"/>
<dbReference type="InterPro" id="IPR050498">
    <property type="entry name" value="Ycf3"/>
</dbReference>
<dbReference type="KEGG" id="syn:sll0910"/>
<name>P74321_SYNY3</name>
<protein>
    <submittedName>
        <fullName evidence="4">Sll0910 protein</fullName>
    </submittedName>
</protein>
<dbReference type="GO" id="GO:0009279">
    <property type="term" value="C:cell outer membrane"/>
    <property type="evidence" value="ECO:0000318"/>
    <property type="project" value="GO_Central"/>
</dbReference>
<dbReference type="PIR" id="S76156">
    <property type="entry name" value="S76156"/>
</dbReference>
<dbReference type="PaxDb" id="1148-1653502"/>
<reference evidence="4 5" key="1">
    <citation type="journal article" date="1995" name="DNA Res.">
        <title>Sequence analysis of the genome of the unicellular cyanobacterium Synechocystis sp. strain PCC6803. I. Sequence features in the 1 Mb region from map positions 64% to 92% of the genome.</title>
        <authorList>
            <person name="Kaneko T."/>
            <person name="Tanaka A."/>
            <person name="Sato S."/>
            <person name="Kotani H."/>
            <person name="Sazuka T."/>
            <person name="Miyajima N."/>
            <person name="Sugiura M."/>
            <person name="Tabata S."/>
        </authorList>
    </citation>
    <scope>NUCLEOTIDE SEQUENCE [LARGE SCALE GENOMIC DNA]</scope>
    <source>
        <strain evidence="5">ATCC 27184 / PCC 6803 / Kazusa</strain>
    </source>
</reference>
<dbReference type="EMBL" id="BA000022">
    <property type="protein sequence ID" value="BAA18415.1"/>
    <property type="molecule type" value="Genomic_DNA"/>
</dbReference>
<dbReference type="PANTHER" id="PTHR44858:SF1">
    <property type="entry name" value="UDP-N-ACETYLGLUCOSAMINE--PEPTIDE N-ACETYLGLUCOSAMINYLTRANSFERASE SPINDLY-RELATED"/>
    <property type="match status" value="1"/>
</dbReference>
<evidence type="ECO:0000256" key="1">
    <source>
        <dbReference type="ARBA" id="ARBA00022737"/>
    </source>
</evidence>
<dbReference type="EnsemblBacteria" id="BAA18415">
    <property type="protein sequence ID" value="BAA18415"/>
    <property type="gene ID" value="BAA18415"/>
</dbReference>
<accession>P74321</accession>
<dbReference type="Proteomes" id="UP000001425">
    <property type="component" value="Chromosome"/>
</dbReference>
<dbReference type="Gene3D" id="1.25.40.10">
    <property type="entry name" value="Tetratricopeptide repeat domain"/>
    <property type="match status" value="4"/>
</dbReference>
<feature type="repeat" description="TPR" evidence="3">
    <location>
        <begin position="49"/>
        <end position="82"/>
    </location>
</feature>
<evidence type="ECO:0000256" key="2">
    <source>
        <dbReference type="ARBA" id="ARBA00022803"/>
    </source>
</evidence>
<dbReference type="SUPFAM" id="SSF48452">
    <property type="entry name" value="TPR-like"/>
    <property type="match status" value="2"/>
</dbReference>
<dbReference type="SMART" id="SM00028">
    <property type="entry name" value="TPR"/>
    <property type="match status" value="7"/>
</dbReference>
<dbReference type="PhylomeDB" id="P74321"/>